<comment type="caution">
    <text evidence="4">The sequence shown here is derived from an EMBL/GenBank/DDBJ whole genome shotgun (WGS) entry which is preliminary data.</text>
</comment>
<dbReference type="RefSeq" id="WP_101332341.1">
    <property type="nucleotide sequence ID" value="NZ_PJNH01000003.1"/>
</dbReference>
<evidence type="ECO:0000259" key="3">
    <source>
        <dbReference type="SMART" id="SM00331"/>
    </source>
</evidence>
<dbReference type="InterPro" id="IPR045768">
    <property type="entry name" value="SpoIIE_N"/>
</dbReference>
<protein>
    <submittedName>
        <fullName evidence="4">Stage II sporulation protein E</fullName>
    </submittedName>
</protein>
<feature type="transmembrane region" description="Helical" evidence="2">
    <location>
        <begin position="188"/>
        <end position="207"/>
    </location>
</feature>
<keyword evidence="2" id="KW-1133">Transmembrane helix</keyword>
<dbReference type="GO" id="GO:0004722">
    <property type="term" value="F:protein serine/threonine phosphatase activity"/>
    <property type="evidence" value="ECO:0007669"/>
    <property type="project" value="InterPro"/>
</dbReference>
<feature type="transmembrane region" description="Helical" evidence="2">
    <location>
        <begin position="145"/>
        <end position="168"/>
    </location>
</feature>
<dbReference type="Gene3D" id="3.60.40.10">
    <property type="entry name" value="PPM-type phosphatase domain"/>
    <property type="match status" value="1"/>
</dbReference>
<keyword evidence="2" id="KW-0812">Transmembrane</keyword>
<feature type="transmembrane region" description="Helical" evidence="2">
    <location>
        <begin position="250"/>
        <end position="267"/>
    </location>
</feature>
<dbReference type="NCBIfam" id="TIGR02865">
    <property type="entry name" value="spore_II_E"/>
    <property type="match status" value="1"/>
</dbReference>
<dbReference type="Pfam" id="PF19732">
    <property type="entry name" value="SpoIIE_N"/>
    <property type="match status" value="1"/>
</dbReference>
<evidence type="ECO:0000256" key="1">
    <source>
        <dbReference type="ARBA" id="ARBA00022801"/>
    </source>
</evidence>
<evidence type="ECO:0000313" key="5">
    <source>
        <dbReference type="Proteomes" id="UP000243524"/>
    </source>
</evidence>
<dbReference type="InterPro" id="IPR001932">
    <property type="entry name" value="PPM-type_phosphatase-like_dom"/>
</dbReference>
<dbReference type="Pfam" id="PF07228">
    <property type="entry name" value="SpoIIE"/>
    <property type="match status" value="1"/>
</dbReference>
<dbReference type="PANTHER" id="PTHR43156:SF2">
    <property type="entry name" value="STAGE II SPORULATION PROTEIN E"/>
    <property type="match status" value="1"/>
</dbReference>
<feature type="transmembrane region" description="Helical" evidence="2">
    <location>
        <begin position="274"/>
        <end position="292"/>
    </location>
</feature>
<accession>A0A2I0QT44</accession>
<feature type="transmembrane region" description="Helical" evidence="2">
    <location>
        <begin position="219"/>
        <end position="244"/>
    </location>
</feature>
<feature type="transmembrane region" description="Helical" evidence="2">
    <location>
        <begin position="79"/>
        <end position="109"/>
    </location>
</feature>
<dbReference type="InterPro" id="IPR052016">
    <property type="entry name" value="Bact_Sigma-Reg"/>
</dbReference>
<gene>
    <name evidence="4" type="primary">spoIIE</name>
    <name evidence="4" type="ORF">CEY16_12380</name>
</gene>
<dbReference type="PANTHER" id="PTHR43156">
    <property type="entry name" value="STAGE II SPORULATION PROTEIN E-RELATED"/>
    <property type="match status" value="1"/>
</dbReference>
<sequence length="813" mass="91118">MDMLTKIGEITAESKFQRIYQSFNGLKQWLFQVLFEKGWLIMMISFFLGRAVILTSLSPFALAFLATTIVVKRGLAFRVFLFLMAGAVSINTLQGLALLSSGLLFLFFYKWFLSKAPHKTSLLITGTLLSSFIGRGAVLAVQDQLVIYDVAILTIEAVLSAFLVMIFLQSYPFLINDFRSRNLRIEEVICIVILSTAILSGLVGLTVSGVELGLVGSKYFVIVSAFIAGATVGSAIGVIVGLMLSLVSTFHLYQLSLLALAGLLGGLLKSTNKLGVSSGLFIASFLIGFYHVDTVSLLQIMTESALAAGLLLVTPNRWLKKIATFVPGTEESKEENDEYIQRVRNATAERVERFSEMFQVLSHSFDYFNQEGKQLETSEVDEYLSRVTEKTCQTCLKKHSCWVNNFDRTYPVLQQTMQAIEQNDSSGANLQASKLKKFCVKSEQVMDQMRYELSYYQANKRLKEQVKESRKFVSEQLNGVSEVMNNFAKEMLKERQEHDWHEAEVRKMLNGLSIEIEHLEIYSIDKGNVDIEMTLYFQHYHGEAEKIIAPMLSDLLSEIIQVEYENPKDQRGGSRTFIFSSIKRYQLTTGVAHAAKNGNFLSGDSYLMLELGKSRFALAISDGMGNGERAYLESSDTLRLLKQILQSGIHEQVAIQSINSILSLRTSDEIYATLDLTIIDLQQPYANFLKIGATVSYIVRPGGVYTVESSNLPIGILDEFDVDPVHQPVKDGDIIVMLSDGILETANTIENREVWLKRKLREMETDHPQEIADLILEEAIRSNNGEITDDMTVLVAKINKSKPKWASFSIGSR</sequence>
<dbReference type="AlphaFoldDB" id="A0A2I0QT44"/>
<feature type="transmembrane region" description="Helical" evidence="2">
    <location>
        <begin position="39"/>
        <end position="67"/>
    </location>
</feature>
<dbReference type="InterPro" id="IPR036457">
    <property type="entry name" value="PPM-type-like_dom_sf"/>
</dbReference>
<proteinExistence type="predicted"/>
<dbReference type="SUPFAM" id="SSF81606">
    <property type="entry name" value="PP2C-like"/>
    <property type="match status" value="1"/>
</dbReference>
<dbReference type="OrthoDB" id="9763774at2"/>
<dbReference type="SMART" id="SM00331">
    <property type="entry name" value="PP2C_SIG"/>
    <property type="match status" value="1"/>
</dbReference>
<evidence type="ECO:0000313" key="4">
    <source>
        <dbReference type="EMBL" id="PKR77513.1"/>
    </source>
</evidence>
<keyword evidence="1" id="KW-0378">Hydrolase</keyword>
<evidence type="ECO:0000256" key="2">
    <source>
        <dbReference type="SAM" id="Phobius"/>
    </source>
</evidence>
<keyword evidence="5" id="KW-1185">Reference proteome</keyword>
<organism evidence="4 5">
    <name type="scientific">Halalkalibacillus sediminis</name>
    <dbReference type="NCBI Taxonomy" id="2018042"/>
    <lineage>
        <taxon>Bacteria</taxon>
        <taxon>Bacillati</taxon>
        <taxon>Bacillota</taxon>
        <taxon>Bacilli</taxon>
        <taxon>Bacillales</taxon>
        <taxon>Bacillaceae</taxon>
        <taxon>Halalkalibacillus</taxon>
    </lineage>
</organism>
<keyword evidence="2" id="KW-0472">Membrane</keyword>
<dbReference type="InterPro" id="IPR014221">
    <property type="entry name" value="SpoII_E"/>
</dbReference>
<reference evidence="4 5" key="1">
    <citation type="submission" date="2017-06" db="EMBL/GenBank/DDBJ databases">
        <title>the draft geome sequence of Illustriluteabacillus marina B3227.</title>
        <authorList>
            <person name="He R.-H."/>
            <person name="Du Z.-J."/>
        </authorList>
    </citation>
    <scope>NUCLEOTIDE SEQUENCE [LARGE SCALE GENOMIC DNA]</scope>
    <source>
        <strain evidence="4 5">B3227</strain>
    </source>
</reference>
<name>A0A2I0QT44_9BACI</name>
<feature type="transmembrane region" description="Helical" evidence="2">
    <location>
        <begin position="121"/>
        <end position="138"/>
    </location>
</feature>
<dbReference type="Proteomes" id="UP000243524">
    <property type="component" value="Unassembled WGS sequence"/>
</dbReference>
<feature type="domain" description="PPM-type phosphatase" evidence="3">
    <location>
        <begin position="586"/>
        <end position="798"/>
    </location>
</feature>
<dbReference type="EMBL" id="PJNH01000003">
    <property type="protein sequence ID" value="PKR77513.1"/>
    <property type="molecule type" value="Genomic_DNA"/>
</dbReference>